<protein>
    <submittedName>
        <fullName evidence="2">SCP2 sterol-binding domain-containing protein</fullName>
    </submittedName>
</protein>
<dbReference type="SUPFAM" id="SSF55718">
    <property type="entry name" value="SCP-like"/>
    <property type="match status" value="1"/>
</dbReference>
<dbReference type="AlphaFoldDB" id="A0AAV0BE38"/>
<name>A0AAV0BE38_PHAPC</name>
<dbReference type="Proteomes" id="UP001153365">
    <property type="component" value="Unassembled WGS sequence"/>
</dbReference>
<organism evidence="2 3">
    <name type="scientific">Phakopsora pachyrhizi</name>
    <name type="common">Asian soybean rust disease fungus</name>
    <dbReference type="NCBI Taxonomy" id="170000"/>
    <lineage>
        <taxon>Eukaryota</taxon>
        <taxon>Fungi</taxon>
        <taxon>Dikarya</taxon>
        <taxon>Basidiomycota</taxon>
        <taxon>Pucciniomycotina</taxon>
        <taxon>Pucciniomycetes</taxon>
        <taxon>Pucciniales</taxon>
        <taxon>Phakopsoraceae</taxon>
        <taxon>Phakopsora</taxon>
    </lineage>
</organism>
<dbReference type="InterPro" id="IPR036527">
    <property type="entry name" value="SCP2_sterol-bd_dom_sf"/>
</dbReference>
<dbReference type="EMBL" id="CALTRL010005627">
    <property type="protein sequence ID" value="CAH7684666.1"/>
    <property type="molecule type" value="Genomic_DNA"/>
</dbReference>
<keyword evidence="3" id="KW-1185">Reference proteome</keyword>
<feature type="domain" description="SCP2" evidence="1">
    <location>
        <begin position="59"/>
        <end position="152"/>
    </location>
</feature>
<proteinExistence type="predicted"/>
<accession>A0AAV0BE38</accession>
<reference evidence="2" key="1">
    <citation type="submission" date="2022-06" db="EMBL/GenBank/DDBJ databases">
        <authorList>
            <consortium name="SYNGENTA / RWTH Aachen University"/>
        </authorList>
    </citation>
    <scope>NUCLEOTIDE SEQUENCE</scope>
</reference>
<dbReference type="GO" id="GO:0005829">
    <property type="term" value="C:cytosol"/>
    <property type="evidence" value="ECO:0007669"/>
    <property type="project" value="TreeGrafter"/>
</dbReference>
<dbReference type="PANTHER" id="PTHR10094">
    <property type="entry name" value="STEROL CARRIER PROTEIN 2 SCP-2 FAMILY PROTEIN"/>
    <property type="match status" value="1"/>
</dbReference>
<evidence type="ECO:0000313" key="2">
    <source>
        <dbReference type="EMBL" id="CAH7684666.1"/>
    </source>
</evidence>
<sequence length="178" mass="19711">MMPPSDKNTVDGDVKTQIKAALMNPNLSEEGFETSKVIALIAILLENPVESRPGADASTPSKKKLVKMMKTCYQFVVKNKDGKEALWFIDMKRRGSIGKGKAPFKPDVTIWCSDSDLVALASGEANPQKLYAAARIKIKGNIDKALKVERILSHQREKILRVGKVRKFNVLHILPLAI</sequence>
<dbReference type="Pfam" id="PF02036">
    <property type="entry name" value="SCP2"/>
    <property type="match status" value="1"/>
</dbReference>
<comment type="caution">
    <text evidence="2">The sequence shown here is derived from an EMBL/GenBank/DDBJ whole genome shotgun (WGS) entry which is preliminary data.</text>
</comment>
<dbReference type="Gene3D" id="3.30.1050.10">
    <property type="entry name" value="SCP2 sterol-binding domain"/>
    <property type="match status" value="1"/>
</dbReference>
<evidence type="ECO:0000313" key="3">
    <source>
        <dbReference type="Proteomes" id="UP001153365"/>
    </source>
</evidence>
<evidence type="ECO:0000259" key="1">
    <source>
        <dbReference type="Pfam" id="PF02036"/>
    </source>
</evidence>
<dbReference type="PANTHER" id="PTHR10094:SF25">
    <property type="entry name" value="SCP2 STEROL-BINDING DOMAIN-CONTAINING PROTEIN 1"/>
    <property type="match status" value="1"/>
</dbReference>
<gene>
    <name evidence="2" type="ORF">PPACK8108_LOCUS19041</name>
</gene>
<dbReference type="InterPro" id="IPR003033">
    <property type="entry name" value="SCP2_sterol-bd_dom"/>
</dbReference>